<gene>
    <name evidence="1" type="ORF">HJG54_33805</name>
</gene>
<reference evidence="1" key="1">
    <citation type="submission" date="2020-05" db="EMBL/GenBank/DDBJ databases">
        <authorList>
            <person name="Zhu T."/>
            <person name="Keshari N."/>
            <person name="Lu X."/>
        </authorList>
    </citation>
    <scope>NUCLEOTIDE SEQUENCE</scope>
    <source>
        <strain evidence="1">NK1-12</strain>
    </source>
</reference>
<name>A0AA96WLN7_9CYAN</name>
<dbReference type="RefSeq" id="WP_316436302.1">
    <property type="nucleotide sequence ID" value="NZ_CP053587.1"/>
</dbReference>
<evidence type="ECO:0000313" key="1">
    <source>
        <dbReference type="EMBL" id="WNZ27808.1"/>
    </source>
</evidence>
<accession>A0AA96WLN7</accession>
<protein>
    <submittedName>
        <fullName evidence="1">Uncharacterized protein</fullName>
    </submittedName>
</protein>
<dbReference type="AlphaFoldDB" id="A0AA96WLN7"/>
<organism evidence="1">
    <name type="scientific">Leptolyngbya sp. NK1-12</name>
    <dbReference type="NCBI Taxonomy" id="2547451"/>
    <lineage>
        <taxon>Bacteria</taxon>
        <taxon>Bacillati</taxon>
        <taxon>Cyanobacteriota</taxon>
        <taxon>Cyanophyceae</taxon>
        <taxon>Leptolyngbyales</taxon>
        <taxon>Leptolyngbyaceae</taxon>
        <taxon>Leptolyngbya group</taxon>
        <taxon>Leptolyngbya</taxon>
    </lineage>
</organism>
<sequence length="117" mass="13256">MPLSPVQPLLETWLPASWDEFVKLADNPASAKLKGYYYCGHMRFEPISTGSDHSNDHALILFALSFFAADHGIPIRHIRKSQVLLGLKLEILEQALQRSRQENQSATTAWLIEQLRA</sequence>
<proteinExistence type="predicted"/>
<dbReference type="EMBL" id="CP053587">
    <property type="protein sequence ID" value="WNZ27808.1"/>
    <property type="molecule type" value="Genomic_DNA"/>
</dbReference>